<name>A0ABW9H0H0_9FIRM</name>
<dbReference type="EMBL" id="JBJUVG010000014">
    <property type="protein sequence ID" value="MFM9414355.1"/>
    <property type="molecule type" value="Genomic_DNA"/>
</dbReference>
<organism evidence="1 2">
    <name type="scientific">Peptococcus simiae</name>
    <dbReference type="NCBI Taxonomy" id="1643805"/>
    <lineage>
        <taxon>Bacteria</taxon>
        <taxon>Bacillati</taxon>
        <taxon>Bacillota</taxon>
        <taxon>Clostridia</taxon>
        <taxon>Eubacteriales</taxon>
        <taxon>Peptococcaceae</taxon>
        <taxon>Peptococcus</taxon>
    </lineage>
</organism>
<dbReference type="RefSeq" id="WP_408977969.1">
    <property type="nucleotide sequence ID" value="NZ_JBJUVG010000014.1"/>
</dbReference>
<protein>
    <submittedName>
        <fullName evidence="1">Uncharacterized protein</fullName>
    </submittedName>
</protein>
<keyword evidence="2" id="KW-1185">Reference proteome</keyword>
<sequence length="43" mass="5109">MQKTKKAQIHELVDEFLNIASRKEQDYLISFLQGLLFTAKRKK</sequence>
<reference evidence="1 2" key="1">
    <citation type="journal article" date="2016" name="Int. J. Syst. Evol. Microbiol.">
        <title>Peptococcus simiae sp. nov., isolated from rhesus macaque faeces and emended description of the genus Peptococcus.</title>
        <authorList>
            <person name="Shkoporov A.N."/>
            <person name="Efimov B.A."/>
            <person name="Kondova I."/>
            <person name="Ouwerling B."/>
            <person name="Chaplin A.V."/>
            <person name="Shcherbakova V.A."/>
            <person name="Langermans J.A.M."/>
        </authorList>
    </citation>
    <scope>NUCLEOTIDE SEQUENCE [LARGE SCALE GENOMIC DNA]</scope>
    <source>
        <strain evidence="1 2">M108</strain>
    </source>
</reference>
<accession>A0ABW9H0H0</accession>
<gene>
    <name evidence="1" type="ORF">ACKQTC_08245</name>
</gene>
<comment type="caution">
    <text evidence="1">The sequence shown here is derived from an EMBL/GenBank/DDBJ whole genome shotgun (WGS) entry which is preliminary data.</text>
</comment>
<evidence type="ECO:0000313" key="2">
    <source>
        <dbReference type="Proteomes" id="UP001631949"/>
    </source>
</evidence>
<evidence type="ECO:0000313" key="1">
    <source>
        <dbReference type="EMBL" id="MFM9414355.1"/>
    </source>
</evidence>
<proteinExistence type="predicted"/>
<dbReference type="Proteomes" id="UP001631949">
    <property type="component" value="Unassembled WGS sequence"/>
</dbReference>